<evidence type="ECO:0000259" key="1">
    <source>
        <dbReference type="Pfam" id="PF10536"/>
    </source>
</evidence>
<comment type="caution">
    <text evidence="2">The sequence shown here is derived from an EMBL/GenBank/DDBJ whole genome shotgun (WGS) entry which is preliminary data.</text>
</comment>
<dbReference type="InterPro" id="IPR044824">
    <property type="entry name" value="MAIN-like"/>
</dbReference>
<name>A0AAD8SG08_LOLMU</name>
<feature type="domain" description="Aminotransferase-like plant mobile" evidence="1">
    <location>
        <begin position="2"/>
        <end position="154"/>
    </location>
</feature>
<dbReference type="PANTHER" id="PTHR46033:SF87">
    <property type="entry name" value="AMINOTRANSFERASE-LIKE PLANT MOBILE DOMAIN-CONTAINING PROTEIN"/>
    <property type="match status" value="1"/>
</dbReference>
<dbReference type="Pfam" id="PF10536">
    <property type="entry name" value="PMD"/>
    <property type="match status" value="1"/>
</dbReference>
<reference evidence="2" key="1">
    <citation type="submission" date="2023-07" db="EMBL/GenBank/DDBJ databases">
        <title>A chromosome-level genome assembly of Lolium multiflorum.</title>
        <authorList>
            <person name="Chen Y."/>
            <person name="Copetti D."/>
            <person name="Kolliker R."/>
            <person name="Studer B."/>
        </authorList>
    </citation>
    <scope>NUCLEOTIDE SEQUENCE</scope>
    <source>
        <strain evidence="2">02402/16</strain>
        <tissue evidence="2">Leaf</tissue>
    </source>
</reference>
<sequence length="199" mass="22444">MNAAALTALVDRWRLETHTFHLRAGEMTPTLQDVSMILGLRIQGDPLCMNIASDGWRQQMENLIGMAPPPSEDPKARAPAGASFSWIRTNYGECPEGANKDTVRTYTRVYLWYMISRTLFPDSGGKLAHWCWLKALTVLEHPWSWGTAALAYLYLYAAVDWEPYGTYYHIGAGMPDLNPKCLEEAVLAYALPTHMYVAR</sequence>
<dbReference type="InterPro" id="IPR019557">
    <property type="entry name" value="AminoTfrase-like_pln_mobile"/>
</dbReference>
<dbReference type="GO" id="GO:0010073">
    <property type="term" value="P:meristem maintenance"/>
    <property type="evidence" value="ECO:0007669"/>
    <property type="project" value="InterPro"/>
</dbReference>
<evidence type="ECO:0000313" key="2">
    <source>
        <dbReference type="EMBL" id="KAK1651486.1"/>
    </source>
</evidence>
<dbReference type="Proteomes" id="UP001231189">
    <property type="component" value="Unassembled WGS sequence"/>
</dbReference>
<protein>
    <recommendedName>
        <fullName evidence="1">Aminotransferase-like plant mobile domain-containing protein</fullName>
    </recommendedName>
</protein>
<keyword evidence="3" id="KW-1185">Reference proteome</keyword>
<gene>
    <name evidence="2" type="ORF">QYE76_069291</name>
</gene>
<proteinExistence type="predicted"/>
<organism evidence="2 3">
    <name type="scientific">Lolium multiflorum</name>
    <name type="common">Italian ryegrass</name>
    <name type="synonym">Lolium perenne subsp. multiflorum</name>
    <dbReference type="NCBI Taxonomy" id="4521"/>
    <lineage>
        <taxon>Eukaryota</taxon>
        <taxon>Viridiplantae</taxon>
        <taxon>Streptophyta</taxon>
        <taxon>Embryophyta</taxon>
        <taxon>Tracheophyta</taxon>
        <taxon>Spermatophyta</taxon>
        <taxon>Magnoliopsida</taxon>
        <taxon>Liliopsida</taxon>
        <taxon>Poales</taxon>
        <taxon>Poaceae</taxon>
        <taxon>BOP clade</taxon>
        <taxon>Pooideae</taxon>
        <taxon>Poodae</taxon>
        <taxon>Poeae</taxon>
        <taxon>Poeae Chloroplast Group 2 (Poeae type)</taxon>
        <taxon>Loliodinae</taxon>
        <taxon>Loliinae</taxon>
        <taxon>Lolium</taxon>
    </lineage>
</organism>
<accession>A0AAD8SG08</accession>
<dbReference type="PANTHER" id="PTHR46033">
    <property type="entry name" value="PROTEIN MAIN-LIKE 2"/>
    <property type="match status" value="1"/>
</dbReference>
<dbReference type="EMBL" id="JAUUTY010000004">
    <property type="protein sequence ID" value="KAK1651486.1"/>
    <property type="molecule type" value="Genomic_DNA"/>
</dbReference>
<evidence type="ECO:0000313" key="3">
    <source>
        <dbReference type="Proteomes" id="UP001231189"/>
    </source>
</evidence>
<dbReference type="AlphaFoldDB" id="A0AAD8SG08"/>